<dbReference type="Pfam" id="PF16111">
    <property type="entry name" value="DUF4829"/>
    <property type="match status" value="1"/>
</dbReference>
<evidence type="ECO:0000313" key="4">
    <source>
        <dbReference type="Proteomes" id="UP000199230"/>
    </source>
</evidence>
<keyword evidence="4" id="KW-1185">Reference proteome</keyword>
<accession>A0A1H3QNF6</accession>
<proteinExistence type="predicted"/>
<dbReference type="OrthoDB" id="9801008at2"/>
<evidence type="ECO:0000259" key="2">
    <source>
        <dbReference type="Pfam" id="PF16111"/>
    </source>
</evidence>
<feature type="chain" id="PRO_5011776683" description="DUF4829 domain-containing protein" evidence="1">
    <location>
        <begin position="24"/>
        <end position="140"/>
    </location>
</feature>
<evidence type="ECO:0000256" key="1">
    <source>
        <dbReference type="SAM" id="SignalP"/>
    </source>
</evidence>
<keyword evidence="1" id="KW-0732">Signal</keyword>
<organism evidence="3 4">
    <name type="scientific">Tindallia californiensis</name>
    <dbReference type="NCBI Taxonomy" id="159292"/>
    <lineage>
        <taxon>Bacteria</taxon>
        <taxon>Bacillati</taxon>
        <taxon>Bacillota</taxon>
        <taxon>Clostridia</taxon>
        <taxon>Peptostreptococcales</taxon>
        <taxon>Tindalliaceae</taxon>
        <taxon>Tindallia</taxon>
    </lineage>
</organism>
<dbReference type="STRING" id="159292.SAMN05192546_1102"/>
<dbReference type="InterPro" id="IPR032256">
    <property type="entry name" value="DUF4829"/>
</dbReference>
<dbReference type="AlphaFoldDB" id="A0A1H3QNF6"/>
<dbReference type="PROSITE" id="PS51257">
    <property type="entry name" value="PROKAR_LIPOPROTEIN"/>
    <property type="match status" value="1"/>
</dbReference>
<sequence length="140" mass="16149">MKRVIWCSYIILLSLILMSCSQADKDVVLVGESEQFSDKEINQAIECVKEKFKDFNGCELTDIWYDEERSNSFIETYMNYGRGSINGVSPDNVMVLLSNFTVDESSSDGSLEPNSTYTDWMWILNRESNTSDWTVDDWGY</sequence>
<reference evidence="3 4" key="1">
    <citation type="submission" date="2016-10" db="EMBL/GenBank/DDBJ databases">
        <authorList>
            <person name="de Groot N.N."/>
        </authorList>
    </citation>
    <scope>NUCLEOTIDE SEQUENCE [LARGE SCALE GENOMIC DNA]</scope>
    <source>
        <strain evidence="3 4">APO</strain>
    </source>
</reference>
<gene>
    <name evidence="3" type="ORF">SAMN05192546_1102</name>
</gene>
<dbReference type="RefSeq" id="WP_093315010.1">
    <property type="nucleotide sequence ID" value="NZ_FNPV01000010.1"/>
</dbReference>
<dbReference type="EMBL" id="FNPV01000010">
    <property type="protein sequence ID" value="SDZ14631.1"/>
    <property type="molecule type" value="Genomic_DNA"/>
</dbReference>
<feature type="domain" description="DUF4829" evidence="2">
    <location>
        <begin position="53"/>
        <end position="139"/>
    </location>
</feature>
<feature type="signal peptide" evidence="1">
    <location>
        <begin position="1"/>
        <end position="23"/>
    </location>
</feature>
<protein>
    <recommendedName>
        <fullName evidence="2">DUF4829 domain-containing protein</fullName>
    </recommendedName>
</protein>
<evidence type="ECO:0000313" key="3">
    <source>
        <dbReference type="EMBL" id="SDZ14631.1"/>
    </source>
</evidence>
<name>A0A1H3QNF6_9FIRM</name>
<dbReference type="Proteomes" id="UP000199230">
    <property type="component" value="Unassembled WGS sequence"/>
</dbReference>